<feature type="domain" description="MobA-like NTP transferase" evidence="2">
    <location>
        <begin position="8"/>
        <end position="164"/>
    </location>
</feature>
<dbReference type="InterPro" id="IPR029044">
    <property type="entry name" value="Nucleotide-diphossugar_trans"/>
</dbReference>
<protein>
    <submittedName>
        <fullName evidence="3">Nucleotidyltransferase family protein</fullName>
    </submittedName>
</protein>
<sequence length="193" mass="19517">MAACSVAGLLLAAGGGRRFGMPKALVPWGPGLLVEHAAATLVDAGCDPVITVLGAAADEVRARSKLPGVVVDNPDWADGMGSSLRVGLTALGDCDAVVVLTVDTPGITAEAIRRFIAMAAPGALARASYDGVPGHPVLIGRDHWSGVAEAADGDTGARPYLARNRVTDVPCADIADGADADRPGDLPGRPHDQ</sequence>
<dbReference type="CDD" id="cd04182">
    <property type="entry name" value="GT_2_like_f"/>
    <property type="match status" value="1"/>
</dbReference>
<feature type="region of interest" description="Disordered" evidence="1">
    <location>
        <begin position="174"/>
        <end position="193"/>
    </location>
</feature>
<dbReference type="SUPFAM" id="SSF53448">
    <property type="entry name" value="Nucleotide-diphospho-sugar transferases"/>
    <property type="match status" value="1"/>
</dbReference>
<dbReference type="RefSeq" id="WP_187222969.1">
    <property type="nucleotide sequence ID" value="NZ_JABVED010000013.1"/>
</dbReference>
<dbReference type="PANTHER" id="PTHR43777">
    <property type="entry name" value="MOLYBDENUM COFACTOR CYTIDYLYLTRANSFERASE"/>
    <property type="match status" value="1"/>
</dbReference>
<feature type="compositionally biased region" description="Basic and acidic residues" evidence="1">
    <location>
        <begin position="179"/>
        <end position="193"/>
    </location>
</feature>
<reference evidence="3 4" key="1">
    <citation type="submission" date="2020-06" db="EMBL/GenBank/DDBJ databases">
        <title>Actinokineospora xiongansis sp. nov., isolated from soil of Baiyangdian.</title>
        <authorList>
            <person name="Zhang X."/>
        </authorList>
    </citation>
    <scope>NUCLEOTIDE SEQUENCE [LARGE SCALE GENOMIC DNA]</scope>
    <source>
        <strain evidence="3 4">HBU206404</strain>
    </source>
</reference>
<evidence type="ECO:0000313" key="4">
    <source>
        <dbReference type="Proteomes" id="UP000734823"/>
    </source>
</evidence>
<dbReference type="EMBL" id="JABVED010000013">
    <property type="protein sequence ID" value="MBC6449928.1"/>
    <property type="molecule type" value="Genomic_DNA"/>
</dbReference>
<accession>A0ABR7LBI1</accession>
<dbReference type="Gene3D" id="3.90.550.10">
    <property type="entry name" value="Spore Coat Polysaccharide Biosynthesis Protein SpsA, Chain A"/>
    <property type="match status" value="1"/>
</dbReference>
<dbReference type="Pfam" id="PF12804">
    <property type="entry name" value="NTP_transf_3"/>
    <property type="match status" value="1"/>
</dbReference>
<dbReference type="PANTHER" id="PTHR43777:SF1">
    <property type="entry name" value="MOLYBDENUM COFACTOR CYTIDYLYLTRANSFERASE"/>
    <property type="match status" value="1"/>
</dbReference>
<dbReference type="Proteomes" id="UP000734823">
    <property type="component" value="Unassembled WGS sequence"/>
</dbReference>
<evidence type="ECO:0000313" key="3">
    <source>
        <dbReference type="EMBL" id="MBC6449928.1"/>
    </source>
</evidence>
<organism evidence="3 4">
    <name type="scientific">Actinokineospora xionganensis</name>
    <dbReference type="NCBI Taxonomy" id="2684470"/>
    <lineage>
        <taxon>Bacteria</taxon>
        <taxon>Bacillati</taxon>
        <taxon>Actinomycetota</taxon>
        <taxon>Actinomycetes</taxon>
        <taxon>Pseudonocardiales</taxon>
        <taxon>Pseudonocardiaceae</taxon>
        <taxon>Actinokineospora</taxon>
    </lineage>
</organism>
<proteinExistence type="predicted"/>
<gene>
    <name evidence="3" type="ORF">GPZ80_22460</name>
</gene>
<evidence type="ECO:0000259" key="2">
    <source>
        <dbReference type="Pfam" id="PF12804"/>
    </source>
</evidence>
<evidence type="ECO:0000256" key="1">
    <source>
        <dbReference type="SAM" id="MobiDB-lite"/>
    </source>
</evidence>
<keyword evidence="4" id="KW-1185">Reference proteome</keyword>
<dbReference type="InterPro" id="IPR025877">
    <property type="entry name" value="MobA-like_NTP_Trfase"/>
</dbReference>
<comment type="caution">
    <text evidence="3">The sequence shown here is derived from an EMBL/GenBank/DDBJ whole genome shotgun (WGS) entry which is preliminary data.</text>
</comment>
<name>A0ABR7LBI1_9PSEU</name>